<evidence type="ECO:0000256" key="1">
    <source>
        <dbReference type="SAM" id="MobiDB-lite"/>
    </source>
</evidence>
<proteinExistence type="predicted"/>
<feature type="compositionally biased region" description="Polar residues" evidence="1">
    <location>
        <begin position="128"/>
        <end position="162"/>
    </location>
</feature>
<feature type="region of interest" description="Disordered" evidence="1">
    <location>
        <begin position="1"/>
        <end position="26"/>
    </location>
</feature>
<evidence type="ECO:0000313" key="2">
    <source>
        <dbReference type="EMBL" id="KAA6404120.1"/>
    </source>
</evidence>
<dbReference type="EMBL" id="SNRW01000027">
    <property type="protein sequence ID" value="KAA6404120.1"/>
    <property type="molecule type" value="Genomic_DNA"/>
</dbReference>
<reference evidence="2 3" key="1">
    <citation type="submission" date="2019-03" db="EMBL/GenBank/DDBJ databases">
        <title>Single cell metagenomics reveals metabolic interactions within the superorganism composed of flagellate Streblomastix strix and complex community of Bacteroidetes bacteria on its surface.</title>
        <authorList>
            <person name="Treitli S.C."/>
            <person name="Kolisko M."/>
            <person name="Husnik F."/>
            <person name="Keeling P."/>
            <person name="Hampl V."/>
        </authorList>
    </citation>
    <scope>NUCLEOTIDE SEQUENCE [LARGE SCALE GENOMIC DNA]</scope>
    <source>
        <strain evidence="2">ST1C</strain>
    </source>
</reference>
<feature type="region of interest" description="Disordered" evidence="1">
    <location>
        <begin position="95"/>
        <end position="188"/>
    </location>
</feature>
<name>A0A5J4XAG7_9EUKA</name>
<feature type="compositionally biased region" description="Basic and acidic residues" evidence="1">
    <location>
        <begin position="116"/>
        <end position="127"/>
    </location>
</feature>
<accession>A0A5J4XAG7</accession>
<protein>
    <submittedName>
        <fullName evidence="2">Uncharacterized protein</fullName>
    </submittedName>
</protein>
<dbReference type="OrthoDB" id="7699712at2759"/>
<organism evidence="2 3">
    <name type="scientific">Streblomastix strix</name>
    <dbReference type="NCBI Taxonomy" id="222440"/>
    <lineage>
        <taxon>Eukaryota</taxon>
        <taxon>Metamonada</taxon>
        <taxon>Preaxostyla</taxon>
        <taxon>Oxymonadida</taxon>
        <taxon>Streblomastigidae</taxon>
        <taxon>Streblomastix</taxon>
    </lineage>
</organism>
<feature type="compositionally biased region" description="Polar residues" evidence="1">
    <location>
        <begin position="105"/>
        <end position="114"/>
    </location>
</feature>
<sequence>MESSISNSTSGERDFSSPQQCRYNDQHGTSPWVGELDCRCIEHPVMDRILSDQPSSSQRSTSVNQLPIYSGHLRPQNKQVIEKILFALRRQQSNLQKHTEHSMDQRATSPTFSQRFHPESNSEDDQRSNGSCTNTSKMVPQQVQNNASSNSELSNTRTIRSSSNKRKDNERTLKTTNRNHRDDKDKYKEGEQLYRELAELTKLDSVAIDQLIAGINPETWRKGRAGLPSIANYLKQNNINTSTLLGNKPDVELVNALAWYKERRGPKFQQRMKNMKMHCGVMLSQFSQMNNINNSSLVKTNSKGQRLSIQSKPRFPTIQNLQILFNYINTHAPTTPEDIQQTAMAMIVAFCAAI</sequence>
<feature type="compositionally biased region" description="Basic and acidic residues" evidence="1">
    <location>
        <begin position="165"/>
        <end position="188"/>
    </location>
</feature>
<gene>
    <name evidence="2" type="ORF">EZS28_000348</name>
</gene>
<dbReference type="Proteomes" id="UP000324800">
    <property type="component" value="Unassembled WGS sequence"/>
</dbReference>
<evidence type="ECO:0000313" key="3">
    <source>
        <dbReference type="Proteomes" id="UP000324800"/>
    </source>
</evidence>
<dbReference type="AlphaFoldDB" id="A0A5J4XAG7"/>
<comment type="caution">
    <text evidence="2">The sequence shown here is derived from an EMBL/GenBank/DDBJ whole genome shotgun (WGS) entry which is preliminary data.</text>
</comment>